<evidence type="ECO:0000313" key="1">
    <source>
        <dbReference type="EMBL" id="SEF86903.1"/>
    </source>
</evidence>
<gene>
    <name evidence="1" type="ORF">SAMN04488244_104218</name>
</gene>
<keyword evidence="2" id="KW-1185">Reference proteome</keyword>
<dbReference type="RefSeq" id="WP_103879483.1">
    <property type="nucleotide sequence ID" value="NZ_FNVG01000004.1"/>
</dbReference>
<dbReference type="AlphaFoldDB" id="A0A1H5VI60"/>
<evidence type="ECO:0008006" key="3">
    <source>
        <dbReference type="Google" id="ProtNLM"/>
    </source>
</evidence>
<proteinExistence type="predicted"/>
<dbReference type="Proteomes" id="UP000236721">
    <property type="component" value="Unassembled WGS sequence"/>
</dbReference>
<organism evidence="1 2">
    <name type="scientific">Vibrio hangzhouensis</name>
    <dbReference type="NCBI Taxonomy" id="462991"/>
    <lineage>
        <taxon>Bacteria</taxon>
        <taxon>Pseudomonadati</taxon>
        <taxon>Pseudomonadota</taxon>
        <taxon>Gammaproteobacteria</taxon>
        <taxon>Vibrionales</taxon>
        <taxon>Vibrionaceae</taxon>
        <taxon>Vibrio</taxon>
    </lineage>
</organism>
<sequence>MSNGPIIVSPESSVQRLQRVELQATGIYDEKWLQQLIFANADLLPFYEIDADYTGAVPVCMELVTKSGRVDCIYVTPTGRLVIAETKLYRNPQSRREVIGQILDYAKDLMNWSYDELDTKVCAVNGGLSLFELVEAGGHEVLEASFIDMVQRNLSRGRFLLLVVGDGIREGAFEIKDFLNTHASMEFSFAMVEVQIFHMSGEQLLVNPQVMHKTEIIERRVISINQVSSEVTEKLESTNEQNESATNKSSGQSYEYWSALLDYLELEDTNVRLPTPSTQGHLWFELPPRAHNSWITTYRSKPNEVGVFVKFRNDALGQYLFEYLSDRRESLMPLLPEGTQFVPDKLKISLPAISLDWQNEESWKEAFDFYQLRLNQIYPVVKPLLLQALNAYEN</sequence>
<dbReference type="EMBL" id="FNVG01000004">
    <property type="protein sequence ID" value="SEF86903.1"/>
    <property type="molecule type" value="Genomic_DNA"/>
</dbReference>
<reference evidence="2" key="1">
    <citation type="submission" date="2016-10" db="EMBL/GenBank/DDBJ databases">
        <authorList>
            <person name="Varghese N."/>
            <person name="Submissions S."/>
        </authorList>
    </citation>
    <scope>NUCLEOTIDE SEQUENCE [LARGE SCALE GENOMIC DNA]</scope>
    <source>
        <strain evidence="2">CGMCC 1.7062</strain>
    </source>
</reference>
<name>A0A1H5VI60_9VIBR</name>
<evidence type="ECO:0000313" key="2">
    <source>
        <dbReference type="Proteomes" id="UP000236721"/>
    </source>
</evidence>
<dbReference type="OrthoDB" id="506280at2"/>
<dbReference type="InterPro" id="IPR011856">
    <property type="entry name" value="tRNA_endonuc-like_dom_sf"/>
</dbReference>
<dbReference type="GO" id="GO:0003676">
    <property type="term" value="F:nucleic acid binding"/>
    <property type="evidence" value="ECO:0007669"/>
    <property type="project" value="InterPro"/>
</dbReference>
<dbReference type="Gene3D" id="3.40.1350.10">
    <property type="match status" value="1"/>
</dbReference>
<protein>
    <recommendedName>
        <fullName evidence="3">DUF4268 domain-containing protein</fullName>
    </recommendedName>
</protein>
<accession>A0A1H5VI60</accession>